<name>A0A1E7KZ58_9ACTN</name>
<organism evidence="3 4">
    <name type="scientific">Streptomyces nanshensis</name>
    <dbReference type="NCBI Taxonomy" id="518642"/>
    <lineage>
        <taxon>Bacteria</taxon>
        <taxon>Bacillati</taxon>
        <taxon>Actinomycetota</taxon>
        <taxon>Actinomycetes</taxon>
        <taxon>Kitasatosporales</taxon>
        <taxon>Streptomycetaceae</taxon>
        <taxon>Streptomyces</taxon>
    </lineage>
</organism>
<accession>A0A1E7KZ58</accession>
<dbReference type="EMBL" id="LJGW01000379">
    <property type="protein sequence ID" value="OEV09161.1"/>
    <property type="molecule type" value="Genomic_DNA"/>
</dbReference>
<protein>
    <submittedName>
        <fullName evidence="3">TerD-family protein</fullName>
    </submittedName>
</protein>
<dbReference type="InterPro" id="IPR003325">
    <property type="entry name" value="TerD"/>
</dbReference>
<dbReference type="PANTHER" id="PTHR32097:SF4">
    <property type="entry name" value="GENERAL STRESS PROTEIN 16U"/>
    <property type="match status" value="1"/>
</dbReference>
<reference evidence="3 4" key="1">
    <citation type="journal article" date="2016" name="Front. Microbiol.">
        <title>Comparative Genomics Analysis of Streptomyces Species Reveals Their Adaptation to the Marine Environment and Their Diversity at the Genomic Level.</title>
        <authorList>
            <person name="Tian X."/>
            <person name="Zhang Z."/>
            <person name="Yang T."/>
            <person name="Chen M."/>
            <person name="Li J."/>
            <person name="Chen F."/>
            <person name="Yang J."/>
            <person name="Li W."/>
            <person name="Zhang B."/>
            <person name="Zhang Z."/>
            <person name="Wu J."/>
            <person name="Zhang C."/>
            <person name="Long L."/>
            <person name="Xiao J."/>
        </authorList>
    </citation>
    <scope>NUCLEOTIDE SEQUENCE [LARGE SCALE GENOMIC DNA]</scope>
    <source>
        <strain evidence="3 4">SCSIO 10429</strain>
    </source>
</reference>
<dbReference type="CDD" id="cd06974">
    <property type="entry name" value="TerD_like"/>
    <property type="match status" value="1"/>
</dbReference>
<evidence type="ECO:0000256" key="1">
    <source>
        <dbReference type="ARBA" id="ARBA00008775"/>
    </source>
</evidence>
<evidence type="ECO:0000313" key="4">
    <source>
        <dbReference type="Proteomes" id="UP000176005"/>
    </source>
</evidence>
<gene>
    <name evidence="3" type="ORF">AN218_23365</name>
</gene>
<dbReference type="Proteomes" id="UP000176005">
    <property type="component" value="Unassembled WGS sequence"/>
</dbReference>
<evidence type="ECO:0000259" key="2">
    <source>
        <dbReference type="Pfam" id="PF02342"/>
    </source>
</evidence>
<dbReference type="AlphaFoldDB" id="A0A1E7KZ58"/>
<dbReference type="PATRIC" id="fig|518642.10.peg.5602"/>
<sequence length="176" mass="18839">MSSLSKGLDKVEVTLKWDPSPMGAPTHDLDLVAATYTGADPYGDPAYLVHFDSRSPDGTITLNRDSRDGQGFGPDEAMTLELERLSPDYVRVVVGVAIQQGGGRITFGDVASTLVELAEGYDKLAEDDFAGVAGATAATVAEFVRTEAGAWELREGVTGFDTEPEFFAQEMGRRQS</sequence>
<dbReference type="Pfam" id="PF02342">
    <property type="entry name" value="TerD"/>
    <property type="match status" value="1"/>
</dbReference>
<comment type="caution">
    <text evidence="3">The sequence shown here is derived from an EMBL/GenBank/DDBJ whole genome shotgun (WGS) entry which is preliminary data.</text>
</comment>
<keyword evidence="4" id="KW-1185">Reference proteome</keyword>
<comment type="similarity">
    <text evidence="1">Belongs to the CAPAB/TerDEXZ family.</text>
</comment>
<dbReference type="PANTHER" id="PTHR32097">
    <property type="entry name" value="CAMP-BINDING PROTEIN 1-RELATED"/>
    <property type="match status" value="1"/>
</dbReference>
<dbReference type="Gene3D" id="2.60.60.30">
    <property type="entry name" value="sav2460 like domains"/>
    <property type="match status" value="1"/>
</dbReference>
<dbReference type="InterPro" id="IPR051324">
    <property type="entry name" value="Stress/Tellurium_Resist"/>
</dbReference>
<feature type="domain" description="TerD" evidence="2">
    <location>
        <begin position="4"/>
        <end position="161"/>
    </location>
</feature>
<proteinExistence type="inferred from homology"/>
<dbReference type="RefSeq" id="WP_070018880.1">
    <property type="nucleotide sequence ID" value="NZ_LJGW01000379.1"/>
</dbReference>
<evidence type="ECO:0000313" key="3">
    <source>
        <dbReference type="EMBL" id="OEV09161.1"/>
    </source>
</evidence>